<feature type="region of interest" description="Disordered" evidence="1">
    <location>
        <begin position="1"/>
        <end position="76"/>
    </location>
</feature>
<evidence type="ECO:0000256" key="1">
    <source>
        <dbReference type="SAM" id="MobiDB-lite"/>
    </source>
</evidence>
<dbReference type="AlphaFoldDB" id="A0A9D4YCT0"/>
<keyword evidence="5" id="KW-1185">Reference proteome</keyword>
<evidence type="ECO:0000313" key="2">
    <source>
        <dbReference type="EMBL" id="KAI5421449.1"/>
    </source>
</evidence>
<dbReference type="EMBL" id="JAMSHJ010000003">
    <property type="protein sequence ID" value="KAI5423914.1"/>
    <property type="molecule type" value="Genomic_DNA"/>
</dbReference>
<dbReference type="Gramene" id="Psat03G0021900-T1">
    <property type="protein sequence ID" value="KAI5423914.1"/>
    <property type="gene ID" value="KIW84_030219"/>
</dbReference>
<organism evidence="4 5">
    <name type="scientific">Pisum sativum</name>
    <name type="common">Garden pea</name>
    <name type="synonym">Lathyrus oleraceus</name>
    <dbReference type="NCBI Taxonomy" id="3888"/>
    <lineage>
        <taxon>Eukaryota</taxon>
        <taxon>Viridiplantae</taxon>
        <taxon>Streptophyta</taxon>
        <taxon>Embryophyta</taxon>
        <taxon>Tracheophyta</taxon>
        <taxon>Spermatophyta</taxon>
        <taxon>Magnoliopsida</taxon>
        <taxon>eudicotyledons</taxon>
        <taxon>Gunneridae</taxon>
        <taxon>Pentapetalae</taxon>
        <taxon>rosids</taxon>
        <taxon>fabids</taxon>
        <taxon>Fabales</taxon>
        <taxon>Fabaceae</taxon>
        <taxon>Papilionoideae</taxon>
        <taxon>50 kb inversion clade</taxon>
        <taxon>NPAAA clade</taxon>
        <taxon>Hologalegina</taxon>
        <taxon>IRL clade</taxon>
        <taxon>Fabeae</taxon>
        <taxon>Lathyrus</taxon>
    </lineage>
</organism>
<dbReference type="Gramene" id="Psat04G0503700-T1">
    <property type="protein sequence ID" value="KAI5421449.1"/>
    <property type="gene ID" value="KIW84_045037"/>
</dbReference>
<dbReference type="Gramene" id="Psat02G0229600-T1">
    <property type="protein sequence ID" value="KAI5435813.1"/>
    <property type="gene ID" value="KIW84_022296"/>
</dbReference>
<dbReference type="Proteomes" id="UP001058974">
    <property type="component" value="Chromosome 2"/>
</dbReference>
<evidence type="ECO:0000313" key="3">
    <source>
        <dbReference type="EMBL" id="KAI5423914.1"/>
    </source>
</evidence>
<gene>
    <name evidence="4" type="ORF">KIW84_022296</name>
    <name evidence="3" type="ORF">KIW84_030219</name>
    <name evidence="2" type="ORF">KIW84_045037</name>
</gene>
<dbReference type="EMBL" id="JAMSHJ010000004">
    <property type="protein sequence ID" value="KAI5421449.1"/>
    <property type="molecule type" value="Genomic_DNA"/>
</dbReference>
<feature type="compositionally biased region" description="Polar residues" evidence="1">
    <location>
        <begin position="1"/>
        <end position="43"/>
    </location>
</feature>
<proteinExistence type="predicted"/>
<reference evidence="4 5" key="1">
    <citation type="journal article" date="2022" name="Nat. Genet.">
        <title>Improved pea reference genome and pan-genome highlight genomic features and evolutionary characteristics.</title>
        <authorList>
            <person name="Yang T."/>
            <person name="Liu R."/>
            <person name="Luo Y."/>
            <person name="Hu S."/>
            <person name="Wang D."/>
            <person name="Wang C."/>
            <person name="Pandey M.K."/>
            <person name="Ge S."/>
            <person name="Xu Q."/>
            <person name="Li N."/>
            <person name="Li G."/>
            <person name="Huang Y."/>
            <person name="Saxena R.K."/>
            <person name="Ji Y."/>
            <person name="Li M."/>
            <person name="Yan X."/>
            <person name="He Y."/>
            <person name="Liu Y."/>
            <person name="Wang X."/>
            <person name="Xiang C."/>
            <person name="Varshney R.K."/>
            <person name="Ding H."/>
            <person name="Gao S."/>
            <person name="Zong X."/>
        </authorList>
    </citation>
    <scope>NUCLEOTIDE SEQUENCE [LARGE SCALE GENOMIC DNA]</scope>
    <source>
        <strain evidence="4 5">cv. Zhongwan 6</strain>
    </source>
</reference>
<dbReference type="EMBL" id="JAMSHJ010000002">
    <property type="protein sequence ID" value="KAI5435813.1"/>
    <property type="molecule type" value="Genomic_DNA"/>
</dbReference>
<dbReference type="Proteomes" id="UP001058974">
    <property type="component" value="Chromosome 4"/>
</dbReference>
<dbReference type="Proteomes" id="UP001058974">
    <property type="component" value="Chromosome 3"/>
</dbReference>
<protein>
    <submittedName>
        <fullName evidence="4">Uncharacterized protein</fullName>
    </submittedName>
</protein>
<evidence type="ECO:0000313" key="5">
    <source>
        <dbReference type="Proteomes" id="UP001058974"/>
    </source>
</evidence>
<feature type="compositionally biased region" description="Basic and acidic residues" evidence="1">
    <location>
        <begin position="60"/>
        <end position="70"/>
    </location>
</feature>
<comment type="caution">
    <text evidence="4">The sequence shown here is derived from an EMBL/GenBank/DDBJ whole genome shotgun (WGS) entry which is preliminary data.</text>
</comment>
<name>A0A9D4YCT0_PEA</name>
<sequence length="76" mass="7952">MVLYSPQTAANSNSQTGGTSFRPETSKPSSSKTMFDSSGSNQVGRPISNPGRGSDYAAVEVKHRVEDDVKAGTSSL</sequence>
<evidence type="ECO:0000313" key="4">
    <source>
        <dbReference type="EMBL" id="KAI5435813.1"/>
    </source>
</evidence>
<accession>A0A9D4YCT0</accession>